<dbReference type="Gene3D" id="3.40.190.10">
    <property type="entry name" value="Periplasmic binding protein-like II"/>
    <property type="match status" value="1"/>
</dbReference>
<keyword evidence="2" id="KW-1133">Transmembrane helix</keyword>
<dbReference type="EMBL" id="JAOPJZ010000008">
    <property type="protein sequence ID" value="MCU4752648.1"/>
    <property type="molecule type" value="Genomic_DNA"/>
</dbReference>
<evidence type="ECO:0000256" key="2">
    <source>
        <dbReference type="SAM" id="Phobius"/>
    </source>
</evidence>
<name>A0AAP2Z980_9EURY</name>
<evidence type="ECO:0000313" key="3">
    <source>
        <dbReference type="EMBL" id="MCU4752648.1"/>
    </source>
</evidence>
<dbReference type="Gene3D" id="3.40.190.150">
    <property type="entry name" value="Bordetella uptake gene, domain 1"/>
    <property type="match status" value="1"/>
</dbReference>
<dbReference type="Proteomes" id="UP001321047">
    <property type="component" value="Unassembled WGS sequence"/>
</dbReference>
<reference evidence="3 4" key="1">
    <citation type="submission" date="2022-09" db="EMBL/GenBank/DDBJ databases">
        <title>Enrichment on poylsaccharides allowed isolation of novel metabolic and taxonomic groups of Haloarchaea.</title>
        <authorList>
            <person name="Sorokin D.Y."/>
            <person name="Elcheninov A.G."/>
            <person name="Khizhniak T.V."/>
            <person name="Kolganova T.V."/>
            <person name="Kublanov I.V."/>
        </authorList>
    </citation>
    <scope>NUCLEOTIDE SEQUENCE [LARGE SCALE GENOMIC DNA]</scope>
    <source>
        <strain evidence="3 4">AArc-curdl1</strain>
    </source>
</reference>
<evidence type="ECO:0000313" key="4">
    <source>
        <dbReference type="Proteomes" id="UP001321047"/>
    </source>
</evidence>
<organism evidence="3 4">
    <name type="scientific">Natronosalvus hydrolyticus</name>
    <dbReference type="NCBI Taxonomy" id="2979988"/>
    <lineage>
        <taxon>Archaea</taxon>
        <taxon>Methanobacteriati</taxon>
        <taxon>Methanobacteriota</taxon>
        <taxon>Stenosarchaea group</taxon>
        <taxon>Halobacteria</taxon>
        <taxon>Halobacteriales</taxon>
        <taxon>Natrialbaceae</taxon>
        <taxon>Natronosalvus</taxon>
    </lineage>
</organism>
<gene>
    <name evidence="3" type="ORF">OB919_11740</name>
</gene>
<keyword evidence="4" id="KW-1185">Reference proteome</keyword>
<protein>
    <submittedName>
        <fullName evidence="3">Uncharacterized protein</fullName>
    </submittedName>
</protein>
<proteinExistence type="predicted"/>
<keyword evidence="2" id="KW-0812">Transmembrane</keyword>
<feature type="region of interest" description="Disordered" evidence="1">
    <location>
        <begin position="74"/>
        <end position="104"/>
    </location>
</feature>
<feature type="transmembrane region" description="Helical" evidence="2">
    <location>
        <begin position="20"/>
        <end position="44"/>
    </location>
</feature>
<comment type="caution">
    <text evidence="3">The sequence shown here is derived from an EMBL/GenBank/DDBJ whole genome shotgun (WGS) entry which is preliminary data.</text>
</comment>
<dbReference type="AlphaFoldDB" id="A0AAP2Z980"/>
<dbReference type="RefSeq" id="WP_342808977.1">
    <property type="nucleotide sequence ID" value="NZ_JAOPJZ010000008.1"/>
</dbReference>
<sequence>MFLETFSRVRPPHGSKNPALLLITVCGFVINVCEVLIICGTYILNRPNNSFMPSNRREFLLTAGTVSSIAMAGCMGDDDGNGNGDPDGDTSSGNGDSVDWPPSQGILEWQHTEDTGGVADLVVRTMEGVVVDHYDGIDAWAVEARPQAQGIPAWNSLHDADPDGTQIIFGQPVSAFIQEVANPEADYNTRDFDPFCTVRTWTRDVALNPRTMPIEGHFEMTWDDIAEYAVEEGMTVPYANATQRLMVTLLQEWDPRLNEDNWQIVEVPGGGEARAAMERGELDCYVGIPFSAMSHLSDSYRTQVQLVPDTDEYADYWKNLKGFAENAEPEPAEATDEFLLEASEEFPQEEARKVSQASVGTYTMWTTPGVPSEIHDEHVAAFESAVEDDEFAEALHEAEAISEEEYTPIVGEANQTIIDDAAETILEDEVINEMVKELFS</sequence>
<evidence type="ECO:0000256" key="1">
    <source>
        <dbReference type="SAM" id="MobiDB-lite"/>
    </source>
</evidence>
<keyword evidence="2" id="KW-0472">Membrane</keyword>
<dbReference type="InterPro" id="IPR042100">
    <property type="entry name" value="Bug_dom1"/>
</dbReference>
<accession>A0AAP2Z980</accession>